<evidence type="ECO:0000256" key="5">
    <source>
        <dbReference type="ARBA" id="ARBA00049233"/>
    </source>
</evidence>
<dbReference type="RefSeq" id="XP_020120034.1">
    <property type="nucleotide sequence ID" value="XM_020267232.1"/>
</dbReference>
<dbReference type="GO" id="GO:0047837">
    <property type="term" value="F:D-xylose 1-dehydrogenase (NADP+) activity"/>
    <property type="evidence" value="ECO:0007669"/>
    <property type="project" value="UniProtKB-EC"/>
</dbReference>
<dbReference type="PANTHER" id="PTHR22604">
    <property type="entry name" value="OXIDOREDUCTASES"/>
    <property type="match status" value="1"/>
</dbReference>
<organism evidence="7 8">
    <name type="scientific">Talaromyces atroroseus</name>
    <dbReference type="NCBI Taxonomy" id="1441469"/>
    <lineage>
        <taxon>Eukaryota</taxon>
        <taxon>Fungi</taxon>
        <taxon>Dikarya</taxon>
        <taxon>Ascomycota</taxon>
        <taxon>Pezizomycotina</taxon>
        <taxon>Eurotiomycetes</taxon>
        <taxon>Eurotiomycetidae</taxon>
        <taxon>Eurotiales</taxon>
        <taxon>Trichocomaceae</taxon>
        <taxon>Talaromyces</taxon>
        <taxon>Talaromyces sect. Trachyspermi</taxon>
    </lineage>
</organism>
<dbReference type="InterPro" id="IPR000683">
    <property type="entry name" value="Gfo/Idh/MocA-like_OxRdtase_N"/>
</dbReference>
<dbReference type="Gene3D" id="3.30.360.10">
    <property type="entry name" value="Dihydrodipicolinate Reductase, domain 2"/>
    <property type="match status" value="1"/>
</dbReference>
<protein>
    <recommendedName>
        <fullName evidence="3">D-xylose 1-dehydrogenase (NADP(+), D-xylono-1,5-lactone-forming)</fullName>
        <ecNumber evidence="3">1.1.1.179</ecNumber>
    </recommendedName>
    <alternativeName>
        <fullName evidence="4">D-xylose-NADP dehydrogenase</fullName>
    </alternativeName>
</protein>
<reference evidence="7 8" key="1">
    <citation type="submission" date="2015-06" db="EMBL/GenBank/DDBJ databases">
        <title>Talaromyces atroroseus IBT 11181 draft genome.</title>
        <authorList>
            <person name="Rasmussen K.B."/>
            <person name="Rasmussen S."/>
            <person name="Petersen B."/>
            <person name="Sicheritz-Ponten T."/>
            <person name="Mortensen U.H."/>
            <person name="Thrane U."/>
        </authorList>
    </citation>
    <scope>NUCLEOTIDE SEQUENCE [LARGE SCALE GENOMIC DNA]</scope>
    <source>
        <strain evidence="7 8">IBT 11181</strain>
    </source>
</reference>
<dbReference type="EMBL" id="LFMY01000006">
    <property type="protein sequence ID" value="OKL59913.1"/>
    <property type="molecule type" value="Genomic_DNA"/>
</dbReference>
<dbReference type="EC" id="1.1.1.179" evidence="3"/>
<dbReference type="Proteomes" id="UP000214365">
    <property type="component" value="Unassembled WGS sequence"/>
</dbReference>
<dbReference type="AlphaFoldDB" id="A0A225AKJ4"/>
<evidence type="ECO:0000313" key="7">
    <source>
        <dbReference type="EMBL" id="OKL59913.1"/>
    </source>
</evidence>
<dbReference type="GeneID" id="31004666"/>
<evidence type="ECO:0000256" key="3">
    <source>
        <dbReference type="ARBA" id="ARBA00038984"/>
    </source>
</evidence>
<keyword evidence="2" id="KW-0560">Oxidoreductase</keyword>
<dbReference type="Gene3D" id="3.40.50.720">
    <property type="entry name" value="NAD(P)-binding Rossmann-like Domain"/>
    <property type="match status" value="1"/>
</dbReference>
<dbReference type="PANTHER" id="PTHR22604:SF105">
    <property type="entry name" value="TRANS-1,2-DIHYDROBENZENE-1,2-DIOL DEHYDROGENASE"/>
    <property type="match status" value="1"/>
</dbReference>
<feature type="domain" description="Gfo/Idh/MocA-like oxidoreductase N-terminal" evidence="6">
    <location>
        <begin position="37"/>
        <end position="147"/>
    </location>
</feature>
<sequence>MALVLQAYTFAQQYVASCLHPTPTKSPMGLKLGVISTAQINPAAIIHPAETHPDVILHGIASRDINVAKQAAQKYHFKKAYGSYQDLLDDPDIDIVYISTPNGMHYEWAAKSLKAGKHVLCEKPFTSNADEAHRLVELAKERNLVCEEAFHWQFHPAAHLFREILDSRKHGRVLRTSAVMTASPGVPDGDIRWQYELAGGSSMDMTYALSFTRFAVHGSNLKEIQSAVARPYAHDMRVDEAMHSLLLFEDPSDGHLIQSRIYTDMARQWAIKKILPRIWELPSIEVETDKAIIYFYNAMMPHLYHYISITDKMTGKTKYEKQYQGGPCWGEAWTTGGKGGKSYWSTYRYQLEAFTEKVRGKNVPYWISGEESIAQMEAIDAIYKAAGLPVRPSLASLATKA</sequence>
<dbReference type="OrthoDB" id="6417021at2759"/>
<accession>A0A225AKJ4</accession>
<keyword evidence="8" id="KW-1185">Reference proteome</keyword>
<comment type="caution">
    <text evidence="7">The sequence shown here is derived from an EMBL/GenBank/DDBJ whole genome shotgun (WGS) entry which is preliminary data.</text>
</comment>
<dbReference type="SUPFAM" id="SSF51735">
    <property type="entry name" value="NAD(P)-binding Rossmann-fold domains"/>
    <property type="match status" value="1"/>
</dbReference>
<gene>
    <name evidence="7" type="ORF">UA08_04911</name>
</gene>
<evidence type="ECO:0000259" key="6">
    <source>
        <dbReference type="Pfam" id="PF01408"/>
    </source>
</evidence>
<dbReference type="InterPro" id="IPR050984">
    <property type="entry name" value="Gfo/Idh/MocA_domain"/>
</dbReference>
<evidence type="ECO:0000256" key="4">
    <source>
        <dbReference type="ARBA" id="ARBA00042988"/>
    </source>
</evidence>
<name>A0A225AKJ4_TALAT</name>
<dbReference type="Pfam" id="PF01408">
    <property type="entry name" value="GFO_IDH_MocA"/>
    <property type="match status" value="1"/>
</dbReference>
<dbReference type="InterPro" id="IPR036291">
    <property type="entry name" value="NAD(P)-bd_dom_sf"/>
</dbReference>
<comment type="catalytic activity">
    <reaction evidence="5">
        <text>D-xylose + NADP(+) = D-xylono-1,5-lactone + NADPH + H(+)</text>
        <dbReference type="Rhea" id="RHEA:22000"/>
        <dbReference type="ChEBI" id="CHEBI:15378"/>
        <dbReference type="ChEBI" id="CHEBI:15867"/>
        <dbReference type="ChEBI" id="CHEBI:53455"/>
        <dbReference type="ChEBI" id="CHEBI:57783"/>
        <dbReference type="ChEBI" id="CHEBI:58349"/>
        <dbReference type="EC" id="1.1.1.179"/>
    </reaction>
</comment>
<evidence type="ECO:0000256" key="1">
    <source>
        <dbReference type="ARBA" id="ARBA00010928"/>
    </source>
</evidence>
<proteinExistence type="inferred from homology"/>
<evidence type="ECO:0000256" key="2">
    <source>
        <dbReference type="ARBA" id="ARBA00023002"/>
    </source>
</evidence>
<evidence type="ECO:0000313" key="8">
    <source>
        <dbReference type="Proteomes" id="UP000214365"/>
    </source>
</evidence>
<dbReference type="STRING" id="1441469.A0A225AKJ4"/>
<comment type="similarity">
    <text evidence="1">Belongs to the Gfo/Idh/MocA family.</text>
</comment>
<dbReference type="GO" id="GO:0000166">
    <property type="term" value="F:nucleotide binding"/>
    <property type="evidence" value="ECO:0007669"/>
    <property type="project" value="InterPro"/>
</dbReference>
<dbReference type="SUPFAM" id="SSF55347">
    <property type="entry name" value="Glyceraldehyde-3-phosphate dehydrogenase-like, C-terminal domain"/>
    <property type="match status" value="1"/>
</dbReference>